<dbReference type="EMBL" id="LLZJ01000017">
    <property type="protein sequence ID" value="KUL66489.1"/>
    <property type="molecule type" value="Genomic_DNA"/>
</dbReference>
<gene>
    <name evidence="3" type="ORF">ADL28_04005</name>
</gene>
<dbReference type="GO" id="GO:0003700">
    <property type="term" value="F:DNA-binding transcription factor activity"/>
    <property type="evidence" value="ECO:0007669"/>
    <property type="project" value="TreeGrafter"/>
</dbReference>
<dbReference type="AlphaFoldDB" id="A0A0X3XBH4"/>
<dbReference type="CDD" id="cd00093">
    <property type="entry name" value="HTH_XRE"/>
    <property type="match status" value="1"/>
</dbReference>
<dbReference type="CDD" id="cd02209">
    <property type="entry name" value="cupin_XRE_C"/>
    <property type="match status" value="1"/>
</dbReference>
<proteinExistence type="predicted"/>
<dbReference type="InterPro" id="IPR010982">
    <property type="entry name" value="Lambda_DNA-bd_dom_sf"/>
</dbReference>
<dbReference type="InterPro" id="IPR050807">
    <property type="entry name" value="TransReg_Diox_bact_type"/>
</dbReference>
<evidence type="ECO:0000259" key="2">
    <source>
        <dbReference type="PROSITE" id="PS50943"/>
    </source>
</evidence>
<dbReference type="PANTHER" id="PTHR46797:SF1">
    <property type="entry name" value="METHYLPHOSPHONATE SYNTHASE"/>
    <property type="match status" value="1"/>
</dbReference>
<evidence type="ECO:0000313" key="4">
    <source>
        <dbReference type="Proteomes" id="UP000053413"/>
    </source>
</evidence>
<dbReference type="GO" id="GO:0003677">
    <property type="term" value="F:DNA binding"/>
    <property type="evidence" value="ECO:0007669"/>
    <property type="project" value="UniProtKB-KW"/>
</dbReference>
<dbReference type="SMART" id="SM00530">
    <property type="entry name" value="HTH_XRE"/>
    <property type="match status" value="1"/>
</dbReference>
<dbReference type="Pfam" id="PF13560">
    <property type="entry name" value="HTH_31"/>
    <property type="match status" value="1"/>
</dbReference>
<dbReference type="OrthoDB" id="513181at2"/>
<dbReference type="Pfam" id="PF07883">
    <property type="entry name" value="Cupin_2"/>
    <property type="match status" value="1"/>
</dbReference>
<dbReference type="RefSeq" id="WP_059142334.1">
    <property type="nucleotide sequence ID" value="NZ_LLZJ01000017.1"/>
</dbReference>
<sequence length="200" mass="21563">MPITPTEDQLVHDTEAVLGSVGPRLRDARRARRMTLADVAERSGISISTLSRLEGGQRRPNLDLLLPLAHVYRVALDDLVGAPPTGDPRVHVKPIRNNGTTFVPLTRGGAPVEAFKMVLPPLRIAPKPSLRRHGGYEWLYVLTGAIDLTLGTATTRVSAGEAAEFDTRIPHALSSAARDAAAEVLALFSTSGEQLHVRQC</sequence>
<dbReference type="Gene3D" id="1.10.260.40">
    <property type="entry name" value="lambda repressor-like DNA-binding domains"/>
    <property type="match status" value="1"/>
</dbReference>
<evidence type="ECO:0000313" key="3">
    <source>
        <dbReference type="EMBL" id="KUL66489.1"/>
    </source>
</evidence>
<keyword evidence="1" id="KW-0238">DNA-binding</keyword>
<dbReference type="Gene3D" id="2.60.120.10">
    <property type="entry name" value="Jelly Rolls"/>
    <property type="match status" value="1"/>
</dbReference>
<dbReference type="Proteomes" id="UP000053413">
    <property type="component" value="Unassembled WGS sequence"/>
</dbReference>
<dbReference type="SUPFAM" id="SSF47413">
    <property type="entry name" value="lambda repressor-like DNA-binding domains"/>
    <property type="match status" value="1"/>
</dbReference>
<accession>A0A0X3XBH4</accession>
<dbReference type="InterPro" id="IPR013096">
    <property type="entry name" value="Cupin_2"/>
</dbReference>
<comment type="caution">
    <text evidence="3">The sequence shown here is derived from an EMBL/GenBank/DDBJ whole genome shotgun (WGS) entry which is preliminary data.</text>
</comment>
<dbReference type="PROSITE" id="PS50943">
    <property type="entry name" value="HTH_CROC1"/>
    <property type="match status" value="1"/>
</dbReference>
<dbReference type="InterPro" id="IPR001387">
    <property type="entry name" value="Cro/C1-type_HTH"/>
</dbReference>
<reference evidence="4" key="1">
    <citation type="submission" date="2015-10" db="EMBL/GenBank/DDBJ databases">
        <authorList>
            <person name="Ju K.-S."/>
            <person name="Doroghazi J.R."/>
            <person name="Metcalf W.W."/>
        </authorList>
    </citation>
    <scope>NUCLEOTIDE SEQUENCE [LARGE SCALE GENOMIC DNA]</scope>
    <source>
        <strain evidence="4">NRRL F-8817</strain>
    </source>
</reference>
<protein>
    <submittedName>
        <fullName evidence="3">XRE family transcriptional regulator</fullName>
    </submittedName>
</protein>
<dbReference type="InterPro" id="IPR014710">
    <property type="entry name" value="RmlC-like_jellyroll"/>
</dbReference>
<dbReference type="PANTHER" id="PTHR46797">
    <property type="entry name" value="HTH-TYPE TRANSCRIPTIONAL REGULATOR"/>
    <property type="match status" value="1"/>
</dbReference>
<dbReference type="GO" id="GO:0005829">
    <property type="term" value="C:cytosol"/>
    <property type="evidence" value="ECO:0007669"/>
    <property type="project" value="TreeGrafter"/>
</dbReference>
<dbReference type="SUPFAM" id="SSF51182">
    <property type="entry name" value="RmlC-like cupins"/>
    <property type="match status" value="1"/>
</dbReference>
<organism evidence="3 4">
    <name type="scientific">Streptomyces violaceusniger</name>
    <dbReference type="NCBI Taxonomy" id="68280"/>
    <lineage>
        <taxon>Bacteria</taxon>
        <taxon>Bacillati</taxon>
        <taxon>Actinomycetota</taxon>
        <taxon>Actinomycetes</taxon>
        <taxon>Kitasatosporales</taxon>
        <taxon>Streptomycetaceae</taxon>
        <taxon>Streptomyces</taxon>
        <taxon>Streptomyces violaceusniger group</taxon>
    </lineage>
</organism>
<dbReference type="InterPro" id="IPR011051">
    <property type="entry name" value="RmlC_Cupin_sf"/>
</dbReference>
<evidence type="ECO:0000256" key="1">
    <source>
        <dbReference type="ARBA" id="ARBA00023125"/>
    </source>
</evidence>
<feature type="domain" description="HTH cro/C1-type" evidence="2">
    <location>
        <begin position="25"/>
        <end position="79"/>
    </location>
</feature>
<name>A0A0X3XBH4_STRVO</name>